<protein>
    <submittedName>
        <fullName evidence="3">Diadenylate cyclase</fullName>
        <ecNumber evidence="3">2.7.7.85</ecNumber>
    </submittedName>
</protein>
<dbReference type="GO" id="GO:0004016">
    <property type="term" value="F:adenylate cyclase activity"/>
    <property type="evidence" value="ECO:0007669"/>
    <property type="project" value="TreeGrafter"/>
</dbReference>
<feature type="transmembrane region" description="Helical" evidence="1">
    <location>
        <begin position="67"/>
        <end position="83"/>
    </location>
</feature>
<name>A0A2S3U1A7_LACPN</name>
<dbReference type="SUPFAM" id="SSF143597">
    <property type="entry name" value="YojJ-like"/>
    <property type="match status" value="1"/>
</dbReference>
<evidence type="ECO:0000256" key="1">
    <source>
        <dbReference type="SAM" id="Phobius"/>
    </source>
</evidence>
<evidence type="ECO:0000313" key="3">
    <source>
        <dbReference type="EMBL" id="POD81545.1"/>
    </source>
</evidence>
<keyword evidence="1" id="KW-1133">Transmembrane helix</keyword>
<dbReference type="PANTHER" id="PTHR34185:SF1">
    <property type="entry name" value="DIADENYLATE CYCLASE"/>
    <property type="match status" value="1"/>
</dbReference>
<feature type="domain" description="Diadenylate cyclase CdaA N-terminal" evidence="2">
    <location>
        <begin position="15"/>
        <end position="84"/>
    </location>
</feature>
<dbReference type="Proteomes" id="UP000236990">
    <property type="component" value="Unassembled WGS sequence"/>
</dbReference>
<dbReference type="GO" id="GO:0106408">
    <property type="term" value="F:diadenylate cyclase activity"/>
    <property type="evidence" value="ECO:0007669"/>
    <property type="project" value="UniProtKB-EC"/>
</dbReference>
<sequence length="91" mass="10334">MTFNWSGLLTLQNFVRLLDILAVWFVIYELIVLLRGTKAVQLFRGIVVIAIIKAVSVLIGLDTVSWIMDQIINWAVIAMVIIFQPRKFGEG</sequence>
<keyword evidence="3" id="KW-0548">Nucleotidyltransferase</keyword>
<organism evidence="3 4">
    <name type="scientific">Lactiplantibacillus plantarum subsp. plantarum</name>
    <dbReference type="NCBI Taxonomy" id="337330"/>
    <lineage>
        <taxon>Bacteria</taxon>
        <taxon>Bacillati</taxon>
        <taxon>Bacillota</taxon>
        <taxon>Bacilli</taxon>
        <taxon>Lactobacillales</taxon>
        <taxon>Lactobacillaceae</taxon>
        <taxon>Lactiplantibacillus</taxon>
    </lineage>
</organism>
<dbReference type="AlphaFoldDB" id="A0A2S3U1A7"/>
<reference evidence="3 4" key="1">
    <citation type="submission" date="2017-06" db="EMBL/GenBank/DDBJ databases">
        <title>Genome sequence of Lactobacillus plantarum subsp. plantarum strain SRCM101258.</title>
        <authorList>
            <person name="Cho S.H."/>
        </authorList>
    </citation>
    <scope>NUCLEOTIDE SEQUENCE [LARGE SCALE GENOMIC DNA]</scope>
    <source>
        <strain evidence="3 4">SRCM101258</strain>
    </source>
</reference>
<comment type="caution">
    <text evidence="3">The sequence shown here is derived from an EMBL/GenBank/DDBJ whole genome shotgun (WGS) entry which is preliminary data.</text>
</comment>
<feature type="transmembrane region" description="Helical" evidence="1">
    <location>
        <begin position="41"/>
        <end position="61"/>
    </location>
</feature>
<keyword evidence="1" id="KW-0812">Transmembrane</keyword>
<dbReference type="PANTHER" id="PTHR34185">
    <property type="entry name" value="DIADENYLATE CYCLASE"/>
    <property type="match status" value="1"/>
</dbReference>
<evidence type="ECO:0000259" key="2">
    <source>
        <dbReference type="Pfam" id="PF19293"/>
    </source>
</evidence>
<dbReference type="Pfam" id="PF19293">
    <property type="entry name" value="CdaA_N"/>
    <property type="match status" value="1"/>
</dbReference>
<feature type="transmembrane region" description="Helical" evidence="1">
    <location>
        <begin position="14"/>
        <end position="34"/>
    </location>
</feature>
<keyword evidence="3" id="KW-0808">Transferase</keyword>
<accession>A0A2S3U1A7</accession>
<gene>
    <name evidence="3" type="primary">dacA</name>
    <name evidence="3" type="ORF">S101258_03553</name>
</gene>
<evidence type="ECO:0000313" key="4">
    <source>
        <dbReference type="Proteomes" id="UP000236990"/>
    </source>
</evidence>
<proteinExistence type="predicted"/>
<dbReference type="InterPro" id="IPR045585">
    <property type="entry name" value="CdaA_N"/>
</dbReference>
<dbReference type="EC" id="2.7.7.85" evidence="3"/>
<dbReference type="EMBL" id="NKCZ01000130">
    <property type="protein sequence ID" value="POD81545.1"/>
    <property type="molecule type" value="Genomic_DNA"/>
</dbReference>
<keyword evidence="1" id="KW-0472">Membrane</keyword>
<dbReference type="InterPro" id="IPR036888">
    <property type="entry name" value="DNA_integrity_DisA_N_sf"/>
</dbReference>
<dbReference type="InterPro" id="IPR050338">
    <property type="entry name" value="DisA"/>
</dbReference>